<dbReference type="AlphaFoldDB" id="E8V8N6"/>
<dbReference type="Gene3D" id="1.20.910.10">
    <property type="entry name" value="Heme oxygenase-like"/>
    <property type="match status" value="1"/>
</dbReference>
<evidence type="ECO:0000313" key="2">
    <source>
        <dbReference type="Proteomes" id="UP000006844"/>
    </source>
</evidence>
<dbReference type="KEGG" id="tsa:AciPR4_3319"/>
<organism evidence="1 2">
    <name type="scientific">Terriglobus saanensis (strain ATCC BAA-1853 / DSM 23119 / SP1PR4)</name>
    <dbReference type="NCBI Taxonomy" id="401053"/>
    <lineage>
        <taxon>Bacteria</taxon>
        <taxon>Pseudomonadati</taxon>
        <taxon>Acidobacteriota</taxon>
        <taxon>Terriglobia</taxon>
        <taxon>Terriglobales</taxon>
        <taxon>Acidobacteriaceae</taxon>
        <taxon>Terriglobus</taxon>
    </lineage>
</organism>
<dbReference type="Proteomes" id="UP000006844">
    <property type="component" value="Chromosome"/>
</dbReference>
<dbReference type="HOGENOM" id="CLU_085041_0_0_0"/>
<dbReference type="InterPro" id="IPR016084">
    <property type="entry name" value="Haem_Oase-like_multi-hlx"/>
</dbReference>
<dbReference type="STRING" id="401053.AciPR4_3319"/>
<gene>
    <name evidence="1" type="ordered locus">AciPR4_3319</name>
</gene>
<dbReference type="GO" id="GO:0006788">
    <property type="term" value="P:heme oxidation"/>
    <property type="evidence" value="ECO:0007669"/>
    <property type="project" value="InterPro"/>
</dbReference>
<dbReference type="CDD" id="cd19166">
    <property type="entry name" value="HemeO-bac"/>
    <property type="match status" value="1"/>
</dbReference>
<dbReference type="OrthoDB" id="114943at2"/>
<dbReference type="InterPro" id="IPR016053">
    <property type="entry name" value="Haem_Oase-like"/>
</dbReference>
<proteinExistence type="predicted"/>
<reference evidence="1 2" key="1">
    <citation type="journal article" date="2012" name="Stand. Genomic Sci.">
        <title>Complete genome sequence of Terriglobus saanensis type strain SP1PR4(T), an Acidobacteria from tundra soil.</title>
        <authorList>
            <person name="Rawat S.R."/>
            <person name="Mannisto M.K."/>
            <person name="Starovoytov V."/>
            <person name="Goodwin L."/>
            <person name="Nolan M."/>
            <person name="Hauser L."/>
            <person name="Land M."/>
            <person name="Davenport K.W."/>
            <person name="Woyke T."/>
            <person name="Haggblom M.M."/>
        </authorList>
    </citation>
    <scope>NUCLEOTIDE SEQUENCE</scope>
    <source>
        <strain evidence="2">ATCC BAA-1853 / DSM 23119 / SP1PR4</strain>
    </source>
</reference>
<sequence>MDPLRLREATADLHAQTEEGVPLMKPDLTLTEYVSVLQRFYRAVAAWETWAETHVPEQWRAMFEQRRRSRLLLEDFHSLGVTSDEAAWSELPFPVLESDASFLGAMYVVEGSTLGGQYIARHVEEVLQFTPGVGDAYFRGYGDRTGEMWKEFRAVVAGIDDRDSGEVIDGARKMFGMFAHCLKEGQTVGA</sequence>
<dbReference type="GO" id="GO:0004392">
    <property type="term" value="F:heme oxygenase (decyclizing) activity"/>
    <property type="evidence" value="ECO:0007669"/>
    <property type="project" value="InterPro"/>
</dbReference>
<name>E8V8N6_TERSS</name>
<protein>
    <submittedName>
        <fullName evidence="1">Heme oxygenase-like protein</fullName>
    </submittedName>
</protein>
<dbReference type="RefSeq" id="WP_013569804.1">
    <property type="nucleotide sequence ID" value="NC_014963.1"/>
</dbReference>
<accession>E8V8N6</accession>
<dbReference type="Pfam" id="PF01126">
    <property type="entry name" value="Heme_oxygenase"/>
    <property type="match status" value="1"/>
</dbReference>
<evidence type="ECO:0000313" key="1">
    <source>
        <dbReference type="EMBL" id="ADV84073.1"/>
    </source>
</evidence>
<dbReference type="EMBL" id="CP002467">
    <property type="protein sequence ID" value="ADV84073.1"/>
    <property type="molecule type" value="Genomic_DNA"/>
</dbReference>
<dbReference type="eggNOG" id="COG3230">
    <property type="taxonomic scope" value="Bacteria"/>
</dbReference>
<dbReference type="SUPFAM" id="SSF48613">
    <property type="entry name" value="Heme oxygenase-like"/>
    <property type="match status" value="1"/>
</dbReference>
<keyword evidence="2" id="KW-1185">Reference proteome</keyword>